<evidence type="ECO:0000256" key="8">
    <source>
        <dbReference type="ARBA" id="ARBA00030781"/>
    </source>
</evidence>
<dbReference type="EMBL" id="WLYX01000001">
    <property type="protein sequence ID" value="MTD32273.1"/>
    <property type="molecule type" value="Genomic_DNA"/>
</dbReference>
<gene>
    <name evidence="11" type="ORF">GKE73_00020</name>
</gene>
<comment type="pathway">
    <text evidence="1">Cofactor biosynthesis; molybdopterin biosynthesis.</text>
</comment>
<evidence type="ECO:0000256" key="2">
    <source>
        <dbReference type="ARBA" id="ARBA00005426"/>
    </source>
</evidence>
<protein>
    <recommendedName>
        <fullName evidence="4">Molybdopterin synthase catalytic subunit</fullName>
        <ecNumber evidence="3">2.8.1.12</ecNumber>
    </recommendedName>
    <alternativeName>
        <fullName evidence="8">MPT synthase subunit 2</fullName>
    </alternativeName>
    <alternativeName>
        <fullName evidence="6">Molybdenum cofactor biosynthesis protein E</fullName>
    </alternativeName>
    <alternativeName>
        <fullName evidence="7">Molybdopterin-converting factor large subunit</fullName>
    </alternativeName>
    <alternativeName>
        <fullName evidence="9">Molybdopterin-converting factor subunit 2</fullName>
    </alternativeName>
</protein>
<evidence type="ECO:0000313" key="11">
    <source>
        <dbReference type="EMBL" id="MTD32273.1"/>
    </source>
</evidence>
<dbReference type="InterPro" id="IPR003448">
    <property type="entry name" value="Mopterin_biosynth_MoaE"/>
</dbReference>
<name>A0A844G7J8_9NEIS</name>
<evidence type="ECO:0000256" key="1">
    <source>
        <dbReference type="ARBA" id="ARBA00005046"/>
    </source>
</evidence>
<dbReference type="EC" id="2.8.1.12" evidence="3"/>
<dbReference type="Pfam" id="PF02391">
    <property type="entry name" value="MoaE"/>
    <property type="match status" value="1"/>
</dbReference>
<comment type="catalytic activity">
    <reaction evidence="10">
        <text>2 [molybdopterin-synthase sulfur-carrier protein]-C-terminal-Gly-aminoethanethioate + cyclic pyranopterin phosphate + H2O = molybdopterin + 2 [molybdopterin-synthase sulfur-carrier protein]-C-terminal Gly-Gly + 2 H(+)</text>
        <dbReference type="Rhea" id="RHEA:26333"/>
        <dbReference type="Rhea" id="RHEA-COMP:12202"/>
        <dbReference type="Rhea" id="RHEA-COMP:19907"/>
        <dbReference type="ChEBI" id="CHEBI:15377"/>
        <dbReference type="ChEBI" id="CHEBI:15378"/>
        <dbReference type="ChEBI" id="CHEBI:58698"/>
        <dbReference type="ChEBI" id="CHEBI:59648"/>
        <dbReference type="ChEBI" id="CHEBI:90778"/>
        <dbReference type="ChEBI" id="CHEBI:232372"/>
        <dbReference type="EC" id="2.8.1.12"/>
    </reaction>
</comment>
<evidence type="ECO:0000256" key="4">
    <source>
        <dbReference type="ARBA" id="ARBA00013858"/>
    </source>
</evidence>
<dbReference type="GO" id="GO:0006777">
    <property type="term" value="P:Mo-molybdopterin cofactor biosynthetic process"/>
    <property type="evidence" value="ECO:0007669"/>
    <property type="project" value="InterPro"/>
</dbReference>
<accession>A0A844G7J8</accession>
<organism evidence="11 12">
    <name type="scientific">Paludibacterium denitrificans</name>
    <dbReference type="NCBI Taxonomy" id="2675226"/>
    <lineage>
        <taxon>Bacteria</taxon>
        <taxon>Pseudomonadati</taxon>
        <taxon>Pseudomonadota</taxon>
        <taxon>Betaproteobacteria</taxon>
        <taxon>Neisseriales</taxon>
        <taxon>Chromobacteriaceae</taxon>
        <taxon>Paludibacterium</taxon>
    </lineage>
</organism>
<dbReference type="Proteomes" id="UP000446658">
    <property type="component" value="Unassembled WGS sequence"/>
</dbReference>
<comment type="similarity">
    <text evidence="2">Belongs to the MoaE family.</text>
</comment>
<dbReference type="GO" id="GO:0030366">
    <property type="term" value="F:molybdopterin synthase activity"/>
    <property type="evidence" value="ECO:0007669"/>
    <property type="project" value="UniProtKB-EC"/>
</dbReference>
<evidence type="ECO:0000256" key="3">
    <source>
        <dbReference type="ARBA" id="ARBA00011950"/>
    </source>
</evidence>
<proteinExistence type="inferred from homology"/>
<keyword evidence="12" id="KW-1185">Reference proteome</keyword>
<reference evidence="11 12" key="1">
    <citation type="submission" date="2019-11" db="EMBL/GenBank/DDBJ databases">
        <title>Draft genome sequence of Paludibacterium sp. dN18-1.</title>
        <authorList>
            <person name="Im W.-T."/>
        </authorList>
    </citation>
    <scope>NUCLEOTIDE SEQUENCE [LARGE SCALE GENOMIC DNA]</scope>
    <source>
        <strain evidence="12">dN 18-1</strain>
    </source>
</reference>
<dbReference type="Gene3D" id="3.90.1170.40">
    <property type="entry name" value="Molybdopterin biosynthesis MoaE subunit"/>
    <property type="match status" value="1"/>
</dbReference>
<sequence>MVSAHRDAAFSANQFIMDYLKSEISF</sequence>
<comment type="caution">
    <text evidence="11">The sequence shown here is derived from an EMBL/GenBank/DDBJ whole genome shotgun (WGS) entry which is preliminary data.</text>
</comment>
<dbReference type="InterPro" id="IPR036563">
    <property type="entry name" value="MoaE_sf"/>
</dbReference>
<evidence type="ECO:0000256" key="7">
    <source>
        <dbReference type="ARBA" id="ARBA00030407"/>
    </source>
</evidence>
<evidence type="ECO:0000256" key="5">
    <source>
        <dbReference type="ARBA" id="ARBA00026066"/>
    </source>
</evidence>
<evidence type="ECO:0000256" key="6">
    <source>
        <dbReference type="ARBA" id="ARBA00029745"/>
    </source>
</evidence>
<evidence type="ECO:0000256" key="10">
    <source>
        <dbReference type="ARBA" id="ARBA00049878"/>
    </source>
</evidence>
<dbReference type="SUPFAM" id="SSF54690">
    <property type="entry name" value="Molybdopterin synthase subunit MoaE"/>
    <property type="match status" value="1"/>
</dbReference>
<evidence type="ECO:0000256" key="9">
    <source>
        <dbReference type="ARBA" id="ARBA00032474"/>
    </source>
</evidence>
<evidence type="ECO:0000313" key="12">
    <source>
        <dbReference type="Proteomes" id="UP000446658"/>
    </source>
</evidence>
<dbReference type="AlphaFoldDB" id="A0A844G7J8"/>
<comment type="subunit">
    <text evidence="5">Heterotetramer of 2 MoaD subunits and 2 MoaE subunits. Also stable as homodimer. The enzyme changes between these two forms during catalysis.</text>
</comment>